<organism evidence="3 4">
    <name type="scientific">Symbiodinium natans</name>
    <dbReference type="NCBI Taxonomy" id="878477"/>
    <lineage>
        <taxon>Eukaryota</taxon>
        <taxon>Sar</taxon>
        <taxon>Alveolata</taxon>
        <taxon>Dinophyceae</taxon>
        <taxon>Suessiales</taxon>
        <taxon>Symbiodiniaceae</taxon>
        <taxon>Symbiodinium</taxon>
    </lineage>
</organism>
<evidence type="ECO:0000256" key="2">
    <source>
        <dbReference type="SAM" id="Phobius"/>
    </source>
</evidence>
<dbReference type="PANTHER" id="PTHR13318">
    <property type="entry name" value="PARTNER OF PAIRED, ISOFORM B-RELATED"/>
    <property type="match status" value="1"/>
</dbReference>
<name>A0A812K6N4_9DINO</name>
<accession>A0A812K6N4</accession>
<dbReference type="Proteomes" id="UP000604046">
    <property type="component" value="Unassembled WGS sequence"/>
</dbReference>
<feature type="transmembrane region" description="Helical" evidence="2">
    <location>
        <begin position="307"/>
        <end position="332"/>
    </location>
</feature>
<feature type="region of interest" description="Disordered" evidence="1">
    <location>
        <begin position="14"/>
        <end position="50"/>
    </location>
</feature>
<dbReference type="GO" id="GO:0019005">
    <property type="term" value="C:SCF ubiquitin ligase complex"/>
    <property type="evidence" value="ECO:0007669"/>
    <property type="project" value="TreeGrafter"/>
</dbReference>
<feature type="transmembrane region" description="Helical" evidence="2">
    <location>
        <begin position="581"/>
        <end position="603"/>
    </location>
</feature>
<proteinExistence type="predicted"/>
<keyword evidence="2" id="KW-1133">Transmembrane helix</keyword>
<feature type="transmembrane region" description="Helical" evidence="2">
    <location>
        <begin position="275"/>
        <end position="295"/>
    </location>
</feature>
<keyword evidence="2" id="KW-0472">Membrane</keyword>
<protein>
    <submittedName>
        <fullName evidence="3">FBL4 protein</fullName>
    </submittedName>
</protein>
<feature type="compositionally biased region" description="Basic and acidic residues" evidence="1">
    <location>
        <begin position="29"/>
        <end position="41"/>
    </location>
</feature>
<dbReference type="SUPFAM" id="SSF52047">
    <property type="entry name" value="RNI-like"/>
    <property type="match status" value="2"/>
</dbReference>
<evidence type="ECO:0000256" key="1">
    <source>
        <dbReference type="SAM" id="MobiDB-lite"/>
    </source>
</evidence>
<keyword evidence="4" id="KW-1185">Reference proteome</keyword>
<dbReference type="Gene3D" id="3.80.10.10">
    <property type="entry name" value="Ribonuclease Inhibitor"/>
    <property type="match status" value="3"/>
</dbReference>
<dbReference type="InterPro" id="IPR032675">
    <property type="entry name" value="LRR_dom_sf"/>
</dbReference>
<evidence type="ECO:0000313" key="4">
    <source>
        <dbReference type="Proteomes" id="UP000604046"/>
    </source>
</evidence>
<comment type="caution">
    <text evidence="3">The sequence shown here is derived from an EMBL/GenBank/DDBJ whole genome shotgun (WGS) entry which is preliminary data.</text>
</comment>
<dbReference type="SMART" id="SM00367">
    <property type="entry name" value="LRR_CC"/>
    <property type="match status" value="7"/>
</dbReference>
<dbReference type="PANTHER" id="PTHR13318:SF95">
    <property type="entry name" value="F-BOX PROTEIN YLR352W"/>
    <property type="match status" value="1"/>
</dbReference>
<feature type="transmembrane region" description="Helical" evidence="2">
    <location>
        <begin position="497"/>
        <end position="517"/>
    </location>
</feature>
<dbReference type="GO" id="GO:0031146">
    <property type="term" value="P:SCF-dependent proteasomal ubiquitin-dependent protein catabolic process"/>
    <property type="evidence" value="ECO:0007669"/>
    <property type="project" value="TreeGrafter"/>
</dbReference>
<reference evidence="3" key="1">
    <citation type="submission" date="2021-02" db="EMBL/GenBank/DDBJ databases">
        <authorList>
            <person name="Dougan E. K."/>
            <person name="Rhodes N."/>
            <person name="Thang M."/>
            <person name="Chan C."/>
        </authorList>
    </citation>
    <scope>NUCLEOTIDE SEQUENCE</scope>
</reference>
<dbReference type="OrthoDB" id="433964at2759"/>
<dbReference type="InterPro" id="IPR006553">
    <property type="entry name" value="Leu-rich_rpt_Cys-con_subtyp"/>
</dbReference>
<evidence type="ECO:0000313" key="3">
    <source>
        <dbReference type="EMBL" id="CAE7223302.1"/>
    </source>
</evidence>
<feature type="transmembrane region" description="Helical" evidence="2">
    <location>
        <begin position="352"/>
        <end position="373"/>
    </location>
</feature>
<dbReference type="EMBL" id="CAJNDS010000621">
    <property type="protein sequence ID" value="CAE7223302.1"/>
    <property type="molecule type" value="Genomic_DNA"/>
</dbReference>
<feature type="transmembrane region" description="Helical" evidence="2">
    <location>
        <begin position="549"/>
        <end position="569"/>
    </location>
</feature>
<gene>
    <name evidence="3" type="primary">FBL4</name>
    <name evidence="3" type="ORF">SNAT2548_LOCUS8405</name>
</gene>
<sequence length="1414" mass="152307">MPLVSEPLEARRLKASQRVAARARALSSESHEPRKPRHEPDVEPSQGRPPLCFAAAERSQAMIKGEGMRIVATLVCPAELHVVDGGIQLGDDVRPRFMHLTHLELKLGQASQSLRLVPDPEKHGAEEDGELQTVQTTITLPESITLPDGTAERTRVLGFKFWEAVDPETGISRFHNPHVLLDTGGVLHLEPLSRRLLKSRSVEFAGRQRWLPPSLASLEKEGGGELGVASLAEVVGLRCLRGSVEHVVGCIYGTYNASASACSACSVTTVTGGSFMFWVDLLVLTCALFYIDVILDVKQLLLFEQSGLYGYLCLNLSGMSLPPIFTAIEVWHFLSHPSMYRDHLQSRLHPQLLFILMLLAILSQTLPLFLVGISAHARQKHPLLAGAKAAEVAESAISALVQANFLLSAVGGIAQIEELELSESQVVSLVLSVAVSCLSLGLGFGTRDKIDAAVLGLPGKVDWGVTLAALVSARSLEVLSRILALNIFQISVRGFPLLRFGGLGLVGLHLLASKLLFPDASAADVAASVVAHPGQVLEPSSLLPLRRSLVLHVLLVGAAAGAQLFLRISSAPEACKVLPDVLLLAWLAVSLASWLLLALLSHLGEEAKGGLHRWCGRDRDPRFVALAAGGQPITYSTLKASFGADGQVPKAVLTALQGKHPLGLDTEAAVQGLEEHGVQSILNSGVNVRLGRGAHAKLGPQLFADLLVRAKLESLSLDELQLTAEEWQVLGPGTEWEKLTKASFVKCFAESGQGAAALLSILGRCPSLEELNMDHCHKIPGAAWQLLAQAQWEKLTKASFAGCFRESGEGAAALLSVLGRGHQLQDLNMDGWRKIPGAAWQLLAQAQWEKLTKASFIACFDESGEGAAALLSVLGRCHLLQDLNMDGWRKVPGAAWQLLAQAQWEKLTKASFRWCFYESGEGAAALLSVLGRCHQLEVVDFHGCKEIAAAAWELPRGAWPALRSHVGVPEEHLDKLRGPLPASQGETGQTEIGTSAGLRMSPKMVTSVIMPSAPLEAQSDAELFAALGQCDLEDLNMDGCKKVPGAAWQLLAQAQWEKLTKASFRWCFEESGEGAAALLSVLGGCRQLEELNMVRCTKIPGAAWQLLAQAEWKKLTKASFRECFKESGEGAAALLSVLGGCRQLEDLNMDGCMKIPGAAWQLLAQAEWKKLTKASFRECFKESGEGAAALLSVLGGCRQLEDLNMGYCQKIPGAAWQLLAQAQWEKLTKATFVACFCESGEGSAVLLSVLGGCHQLQELNMVRCTKIPGAAWQLLAQAEWKKLTKASFRECFEESGEGAAALLSVLGGCRQLEDLNMDGCMKIPGAAWQLLAQAEWKKLTKASFRECFCESGECSAVLLSVLGGCRQLEDVNFVGCGEIVAAAWEGLPEGAWPALRSHYGVPEEHLSRLRRSRS</sequence>
<keyword evidence="2" id="KW-0812">Transmembrane</keyword>